<comment type="function">
    <text evidence="10">Catalyzes the 2-thiolation of uridine at the wobble position (U34) of tRNA, leading to the formation of s(2)U34.</text>
</comment>
<keyword evidence="4 10" id="KW-0819">tRNA processing</keyword>
<evidence type="ECO:0000256" key="7">
    <source>
        <dbReference type="ARBA" id="ARBA00022884"/>
    </source>
</evidence>
<sequence length="370" mass="41681">MKIAVAMSGGVDSSTAAALLLEAGHEIVGFTMQLWDQRRNPVFDENGEPLPSRCCSLDDVYDARRVAQELGFPFYVLNLEREFEQEVVQPFVQSYLDGETPIPCVACNSRLKFAALDRLAQSLGCERVATGHYARVQFDERSGRYRLLRGRDRRKDQSYFLWELTQEQLARAIFPLGEMTKDEVRAAARRLGLTVAEKAESQEICFVPDGDYAGFIDRYLETEGRASPPAGEIVSTRGEVLGSHKGLHHYTVGQRRGLGIAHNRPLYVVAIDAARNRVIVGEDHELLAREFTAAGVNWVAFAEPREAVRAEVRVRYRHEEAPATIEMIGERRARIRFDEPQRAITPGQATVFYRGEEVLGGGWIVRVKRD</sequence>
<dbReference type="InterPro" id="IPR004506">
    <property type="entry name" value="MnmA-like"/>
</dbReference>
<keyword evidence="14" id="KW-1185">Reference proteome</keyword>
<dbReference type="GO" id="GO:0005737">
    <property type="term" value="C:cytoplasm"/>
    <property type="evidence" value="ECO:0007669"/>
    <property type="project" value="UniProtKB-SubCell"/>
</dbReference>
<name>A0A0B6X024_9BACT</name>
<comment type="subcellular location">
    <subcellularLocation>
        <location evidence="10">Cytoplasm</location>
    </subcellularLocation>
</comment>
<reference evidence="13 14" key="1">
    <citation type="submission" date="2013-12" db="EMBL/GenBank/DDBJ databases">
        <authorList>
            <person name="Stott M."/>
        </authorList>
    </citation>
    <scope>NUCLEOTIDE SEQUENCE [LARGE SCALE GENOMIC DNA]</scope>
    <source>
        <strain evidence="13 14">K22</strain>
    </source>
</reference>
<evidence type="ECO:0000256" key="4">
    <source>
        <dbReference type="ARBA" id="ARBA00022694"/>
    </source>
</evidence>
<evidence type="ECO:0000256" key="2">
    <source>
        <dbReference type="ARBA" id="ARBA00022555"/>
    </source>
</evidence>
<feature type="binding site" evidence="10">
    <location>
        <begin position="6"/>
        <end position="13"/>
    </location>
    <ligand>
        <name>ATP</name>
        <dbReference type="ChEBI" id="CHEBI:30616"/>
    </ligand>
</feature>
<keyword evidence="2 10" id="KW-0820">tRNA-binding</keyword>
<keyword evidence="3 10" id="KW-0808">Transferase</keyword>
<feature type="binding site" evidence="10">
    <location>
        <position position="131"/>
    </location>
    <ligand>
        <name>ATP</name>
        <dbReference type="ChEBI" id="CHEBI:30616"/>
    </ligand>
</feature>
<dbReference type="SUPFAM" id="SSF52402">
    <property type="entry name" value="Adenine nucleotide alpha hydrolases-like"/>
    <property type="match status" value="1"/>
</dbReference>
<evidence type="ECO:0000313" key="14">
    <source>
        <dbReference type="Proteomes" id="UP000031518"/>
    </source>
</evidence>
<accession>A0A0B6X024</accession>
<feature type="site" description="Interaction with tRNA" evidence="10">
    <location>
        <position position="348"/>
    </location>
</feature>
<dbReference type="STRING" id="454194.PYK22_02918"/>
<dbReference type="CDD" id="cd01998">
    <property type="entry name" value="MnmA_TRMU-like"/>
    <property type="match status" value="1"/>
</dbReference>
<comment type="catalytic activity">
    <reaction evidence="9 10">
        <text>S-sulfanyl-L-cysteinyl-[protein] + uridine(34) in tRNA + AH2 + ATP = 2-thiouridine(34) in tRNA + L-cysteinyl-[protein] + A + AMP + diphosphate + H(+)</text>
        <dbReference type="Rhea" id="RHEA:47032"/>
        <dbReference type="Rhea" id="RHEA-COMP:10131"/>
        <dbReference type="Rhea" id="RHEA-COMP:11726"/>
        <dbReference type="Rhea" id="RHEA-COMP:11727"/>
        <dbReference type="Rhea" id="RHEA-COMP:11728"/>
        <dbReference type="ChEBI" id="CHEBI:13193"/>
        <dbReference type="ChEBI" id="CHEBI:15378"/>
        <dbReference type="ChEBI" id="CHEBI:17499"/>
        <dbReference type="ChEBI" id="CHEBI:29950"/>
        <dbReference type="ChEBI" id="CHEBI:30616"/>
        <dbReference type="ChEBI" id="CHEBI:33019"/>
        <dbReference type="ChEBI" id="CHEBI:61963"/>
        <dbReference type="ChEBI" id="CHEBI:65315"/>
        <dbReference type="ChEBI" id="CHEBI:87170"/>
        <dbReference type="ChEBI" id="CHEBI:456215"/>
        <dbReference type="EC" id="2.8.1.13"/>
    </reaction>
</comment>
<feature type="active site" description="Cysteine persulfide intermediate" evidence="10">
    <location>
        <position position="205"/>
    </location>
</feature>
<evidence type="ECO:0000313" key="13">
    <source>
        <dbReference type="EMBL" id="CDM66878.1"/>
    </source>
</evidence>
<dbReference type="InterPro" id="IPR023382">
    <property type="entry name" value="MnmA-like_central_sf"/>
</dbReference>
<dbReference type="GO" id="GO:0032259">
    <property type="term" value="P:methylation"/>
    <property type="evidence" value="ECO:0007669"/>
    <property type="project" value="UniProtKB-KW"/>
</dbReference>
<dbReference type="PANTHER" id="PTHR11933">
    <property type="entry name" value="TRNA 5-METHYLAMINOMETHYL-2-THIOURIDYLATE -METHYLTRANSFERASE"/>
    <property type="match status" value="1"/>
</dbReference>
<dbReference type="NCBIfam" id="TIGR00420">
    <property type="entry name" value="trmU"/>
    <property type="match status" value="1"/>
</dbReference>
<dbReference type="Proteomes" id="UP000031518">
    <property type="component" value="Unassembled WGS sequence"/>
</dbReference>
<keyword evidence="6 10" id="KW-0067">ATP-binding</keyword>
<feature type="region of interest" description="Interaction with tRNA" evidence="10">
    <location>
        <begin position="155"/>
        <end position="157"/>
    </location>
</feature>
<dbReference type="RefSeq" id="WP_041978370.1">
    <property type="nucleotide sequence ID" value="NZ_CBXV010000008.1"/>
</dbReference>
<dbReference type="Gene3D" id="2.30.30.280">
    <property type="entry name" value="Adenine nucleotide alpha hydrolases-like domains"/>
    <property type="match status" value="1"/>
</dbReference>
<dbReference type="GO" id="GO:0005524">
    <property type="term" value="F:ATP binding"/>
    <property type="evidence" value="ECO:0007669"/>
    <property type="project" value="UniProtKB-KW"/>
</dbReference>
<dbReference type="GO" id="GO:0008168">
    <property type="term" value="F:methyltransferase activity"/>
    <property type="evidence" value="ECO:0007669"/>
    <property type="project" value="UniProtKB-KW"/>
</dbReference>
<dbReference type="PANTHER" id="PTHR11933:SF5">
    <property type="entry name" value="MITOCHONDRIAL TRNA-SPECIFIC 2-THIOURIDYLASE 1"/>
    <property type="match status" value="1"/>
</dbReference>
<dbReference type="NCBIfam" id="NF001138">
    <property type="entry name" value="PRK00143.1"/>
    <property type="match status" value="1"/>
</dbReference>
<dbReference type="FunFam" id="2.30.30.280:FF:000001">
    <property type="entry name" value="tRNA-specific 2-thiouridylase MnmA"/>
    <property type="match status" value="1"/>
</dbReference>
<keyword evidence="5 10" id="KW-0547">Nucleotide-binding</keyword>
<evidence type="ECO:0000256" key="5">
    <source>
        <dbReference type="ARBA" id="ARBA00022741"/>
    </source>
</evidence>
<keyword evidence="1 10" id="KW-0963">Cytoplasm</keyword>
<feature type="active site" description="Nucleophile" evidence="10">
    <location>
        <position position="107"/>
    </location>
</feature>
<feature type="domain" description="tRNA-specific 2-thiouridylase MnmA-like central" evidence="12">
    <location>
        <begin position="227"/>
        <end position="282"/>
    </location>
</feature>
<dbReference type="InterPro" id="IPR046884">
    <property type="entry name" value="MnmA-like_central"/>
</dbReference>
<evidence type="ECO:0000256" key="9">
    <source>
        <dbReference type="ARBA" id="ARBA00051542"/>
    </source>
</evidence>
<evidence type="ECO:0000256" key="3">
    <source>
        <dbReference type="ARBA" id="ARBA00022679"/>
    </source>
</evidence>
<dbReference type="Pfam" id="PF20258">
    <property type="entry name" value="tRNA_Me_trans_C"/>
    <property type="match status" value="1"/>
</dbReference>
<feature type="binding site" evidence="10">
    <location>
        <position position="32"/>
    </location>
    <ligand>
        <name>ATP</name>
        <dbReference type="ChEBI" id="CHEBI:30616"/>
    </ligand>
</feature>
<dbReference type="FunFam" id="2.40.30.10:FF:000023">
    <property type="entry name" value="tRNA-specific 2-thiouridylase MnmA"/>
    <property type="match status" value="1"/>
</dbReference>
<feature type="domain" description="tRNA-specific 2-thiouridylase MnmA-like C-terminal" evidence="11">
    <location>
        <begin position="289"/>
        <end position="364"/>
    </location>
</feature>
<evidence type="ECO:0000256" key="1">
    <source>
        <dbReference type="ARBA" id="ARBA00022490"/>
    </source>
</evidence>
<keyword evidence="13" id="KW-0489">Methyltransferase</keyword>
<dbReference type="Gene3D" id="3.40.50.620">
    <property type="entry name" value="HUPs"/>
    <property type="match status" value="1"/>
</dbReference>
<dbReference type="GO" id="GO:0002143">
    <property type="term" value="P:tRNA wobble position uridine thiolation"/>
    <property type="evidence" value="ECO:0007669"/>
    <property type="project" value="TreeGrafter"/>
</dbReference>
<evidence type="ECO:0000256" key="6">
    <source>
        <dbReference type="ARBA" id="ARBA00022840"/>
    </source>
</evidence>
<keyword evidence="7 10" id="KW-0694">RNA-binding</keyword>
<dbReference type="HAMAP" id="MF_00144">
    <property type="entry name" value="tRNA_thiouridyl_MnmA"/>
    <property type="match status" value="1"/>
</dbReference>
<dbReference type="GO" id="GO:0103016">
    <property type="term" value="F:tRNA-uridine 2-sulfurtransferase activity"/>
    <property type="evidence" value="ECO:0007669"/>
    <property type="project" value="UniProtKB-EC"/>
</dbReference>
<dbReference type="Pfam" id="PF03054">
    <property type="entry name" value="tRNA_Me_trans"/>
    <property type="match status" value="1"/>
</dbReference>
<evidence type="ECO:0000259" key="12">
    <source>
        <dbReference type="Pfam" id="PF20259"/>
    </source>
</evidence>
<dbReference type="AlphaFoldDB" id="A0A0B6X024"/>
<feature type="site" description="Interaction with tRNA" evidence="10">
    <location>
        <position position="132"/>
    </location>
</feature>
<dbReference type="FunFam" id="3.40.50.620:FF:000115">
    <property type="entry name" value="tRNA-specific 2-thiouridylase MnmA"/>
    <property type="match status" value="1"/>
</dbReference>
<keyword evidence="8" id="KW-1015">Disulfide bond</keyword>
<dbReference type="OrthoDB" id="9800696at2"/>
<organism evidence="13 14">
    <name type="scientific">Pyrinomonas methylaliphatogenes</name>
    <dbReference type="NCBI Taxonomy" id="454194"/>
    <lineage>
        <taxon>Bacteria</taxon>
        <taxon>Pseudomonadati</taxon>
        <taxon>Acidobacteriota</taxon>
        <taxon>Blastocatellia</taxon>
        <taxon>Blastocatellales</taxon>
        <taxon>Pyrinomonadaceae</taxon>
        <taxon>Pyrinomonas</taxon>
    </lineage>
</organism>
<gene>
    <name evidence="10" type="primary">mnmA</name>
    <name evidence="13" type="ORF">PYK22_02918</name>
</gene>
<dbReference type="InterPro" id="IPR046885">
    <property type="entry name" value="MnmA-like_C"/>
</dbReference>
<dbReference type="Gene3D" id="2.40.30.10">
    <property type="entry name" value="Translation factors"/>
    <property type="match status" value="1"/>
</dbReference>
<dbReference type="GO" id="GO:0000049">
    <property type="term" value="F:tRNA binding"/>
    <property type="evidence" value="ECO:0007669"/>
    <property type="project" value="UniProtKB-KW"/>
</dbReference>
<dbReference type="EMBL" id="CBXV010000008">
    <property type="protein sequence ID" value="CDM66878.1"/>
    <property type="molecule type" value="Genomic_DNA"/>
</dbReference>
<dbReference type="Pfam" id="PF20259">
    <property type="entry name" value="tRNA_Me_trans_M"/>
    <property type="match status" value="1"/>
</dbReference>
<reference evidence="13 14" key="2">
    <citation type="submission" date="2015-01" db="EMBL/GenBank/DDBJ databases">
        <title>Complete genome sequence of Pyrinomonas methylaliphatogenes type strain K22T.</title>
        <authorList>
            <person name="Lee K.C.Y."/>
            <person name="Power J.F."/>
            <person name="Dunfield P.F."/>
            <person name="Morgan X.C."/>
            <person name="Huttenhower C."/>
            <person name="Stott M.B."/>
        </authorList>
    </citation>
    <scope>NUCLEOTIDE SEQUENCE [LARGE SCALE GENOMIC DNA]</scope>
    <source>
        <strain evidence="13 14">K22</strain>
    </source>
</reference>
<evidence type="ECO:0000259" key="11">
    <source>
        <dbReference type="Pfam" id="PF20258"/>
    </source>
</evidence>
<feature type="region of interest" description="Interaction with tRNA" evidence="10">
    <location>
        <begin position="315"/>
        <end position="316"/>
    </location>
</feature>
<evidence type="ECO:0000256" key="10">
    <source>
        <dbReference type="HAMAP-Rule" id="MF_00144"/>
    </source>
</evidence>
<comment type="caution">
    <text evidence="10">Lacks conserved residue(s) required for the propagation of feature annotation.</text>
</comment>
<proteinExistence type="inferred from homology"/>
<comment type="similarity">
    <text evidence="10">Belongs to the MnmA/TRMU family.</text>
</comment>
<dbReference type="InterPro" id="IPR014729">
    <property type="entry name" value="Rossmann-like_a/b/a_fold"/>
</dbReference>
<evidence type="ECO:0000256" key="8">
    <source>
        <dbReference type="ARBA" id="ARBA00023157"/>
    </source>
</evidence>
<protein>
    <recommendedName>
        <fullName evidence="10">tRNA-specific 2-thiouridylase MnmA</fullName>
        <ecNumber evidence="10">2.8.1.13</ecNumber>
    </recommendedName>
</protein>
<dbReference type="EC" id="2.8.1.13" evidence="10"/>